<name>A0A0K1QRA2_PSEFL</name>
<protein>
    <submittedName>
        <fullName evidence="3">Uncharacterized protein</fullName>
    </submittedName>
</protein>
<dbReference type="EMBL" id="CP010945">
    <property type="protein sequence ID" value="AKV08000.1"/>
    <property type="molecule type" value="Genomic_DNA"/>
</dbReference>
<accession>A0A0K1QRA2</accession>
<dbReference type="AlphaFoldDB" id="A0A0K1QRA2"/>
<evidence type="ECO:0000256" key="2">
    <source>
        <dbReference type="SAM" id="Phobius"/>
    </source>
</evidence>
<evidence type="ECO:0000313" key="3">
    <source>
        <dbReference type="EMBL" id="AKV08000.1"/>
    </source>
</evidence>
<feature type="coiled-coil region" evidence="1">
    <location>
        <begin position="154"/>
        <end position="224"/>
    </location>
</feature>
<feature type="transmembrane region" description="Helical" evidence="2">
    <location>
        <begin position="229"/>
        <end position="248"/>
    </location>
</feature>
<dbReference type="OrthoDB" id="7375852at2"/>
<organism evidence="3 4">
    <name type="scientific">Pseudomonas fluorescens NCIMB 11764</name>
    <dbReference type="NCBI Taxonomy" id="1221522"/>
    <lineage>
        <taxon>Bacteria</taxon>
        <taxon>Pseudomonadati</taxon>
        <taxon>Pseudomonadota</taxon>
        <taxon>Gammaproteobacteria</taxon>
        <taxon>Pseudomonadales</taxon>
        <taxon>Pseudomonadaceae</taxon>
        <taxon>Pseudomonas</taxon>
    </lineage>
</organism>
<dbReference type="Gene3D" id="3.40.50.300">
    <property type="entry name" value="P-loop containing nucleotide triphosphate hydrolases"/>
    <property type="match status" value="1"/>
</dbReference>
<evidence type="ECO:0000256" key="1">
    <source>
        <dbReference type="SAM" id="Coils"/>
    </source>
</evidence>
<dbReference type="eggNOG" id="COG0699">
    <property type="taxonomic scope" value="Bacteria"/>
</dbReference>
<dbReference type="SUPFAM" id="SSF52540">
    <property type="entry name" value="P-loop containing nucleoside triphosphate hydrolases"/>
    <property type="match status" value="1"/>
</dbReference>
<keyword evidence="2" id="KW-0472">Membrane</keyword>
<keyword evidence="2" id="KW-0812">Transmembrane</keyword>
<dbReference type="RefSeq" id="WP_017337812.1">
    <property type="nucleotide sequence ID" value="NZ_CP010945.1"/>
</dbReference>
<reference evidence="3 4" key="1">
    <citation type="journal article" date="2012" name="J. Bacteriol.">
        <title>Draft genome sequence of the cyanide-utilizing bacterium Pseudomonas fluorescens strain NCIMB 11764.</title>
        <authorList>
            <person name="Vilo C.A."/>
            <person name="Benedik M.J."/>
            <person name="Kunz D.A."/>
            <person name="Dong Q."/>
        </authorList>
    </citation>
    <scope>NUCLEOTIDE SEQUENCE [LARGE SCALE GENOMIC DNA]</scope>
    <source>
        <strain evidence="3 4">NCIMB 11764</strain>
    </source>
</reference>
<evidence type="ECO:0000313" key="4">
    <source>
        <dbReference type="Proteomes" id="UP000017175"/>
    </source>
</evidence>
<gene>
    <name evidence="3" type="ORF">B723_16935</name>
</gene>
<keyword evidence="2" id="KW-1133">Transmembrane helix</keyword>
<sequence>MNAPQDLNRLYSDVSDSIAGAMADILDLNVEHKDGKREVGNMTEKLRAIQAQFDGELDQLKTHAEWDMFTMAFFGETNAGKSTIIESLRILFKEESRQALLEQNAHDLVKYEKALAEHIERLREGLSAVYEEHAAQISDIRQGTRRLCEILQEETAARNRIAEAEAQARTALAEQEANARLKVEQEVAAQRLKAEQDIAAQRLKAEQEEAAQRLQLAQDQSNAKIRTKLIAFTCGGMVLGAAASALLLKLAGV</sequence>
<dbReference type="Proteomes" id="UP000017175">
    <property type="component" value="Chromosome"/>
</dbReference>
<dbReference type="InterPro" id="IPR027417">
    <property type="entry name" value="P-loop_NTPase"/>
</dbReference>
<proteinExistence type="predicted"/>
<keyword evidence="1" id="KW-0175">Coiled coil</keyword>